<protein>
    <submittedName>
        <fullName evidence="9">Iron complex transport system permease protein</fullName>
    </submittedName>
</protein>
<gene>
    <name evidence="9" type="ORF">SAMN05192583_1263</name>
</gene>
<dbReference type="AlphaFoldDB" id="A0A1H8B8Y7"/>
<dbReference type="PANTHER" id="PTHR30472:SF25">
    <property type="entry name" value="ABC TRANSPORTER PERMEASE PROTEIN MJ0876-RELATED"/>
    <property type="match status" value="1"/>
</dbReference>
<comment type="similarity">
    <text evidence="2">Belongs to the binding-protein-dependent transport system permease family. FecCD subfamily.</text>
</comment>
<evidence type="ECO:0000256" key="1">
    <source>
        <dbReference type="ARBA" id="ARBA00004651"/>
    </source>
</evidence>
<proteinExistence type="inferred from homology"/>
<keyword evidence="3" id="KW-0813">Transport</keyword>
<reference evidence="10" key="1">
    <citation type="submission" date="2016-10" db="EMBL/GenBank/DDBJ databases">
        <authorList>
            <person name="Varghese N."/>
            <person name="Submissions S."/>
        </authorList>
    </citation>
    <scope>NUCLEOTIDE SEQUENCE [LARGE SCALE GENOMIC DNA]</scope>
    <source>
        <strain evidence="10">S6-262</strain>
    </source>
</reference>
<feature type="transmembrane region" description="Helical" evidence="8">
    <location>
        <begin position="85"/>
        <end position="103"/>
    </location>
</feature>
<feature type="transmembrane region" description="Helical" evidence="8">
    <location>
        <begin position="109"/>
        <end position="129"/>
    </location>
</feature>
<dbReference type="Proteomes" id="UP000199206">
    <property type="component" value="Unassembled WGS sequence"/>
</dbReference>
<organism evidence="9 10">
    <name type="scientific">Sphingomonas gellani</name>
    <dbReference type="NCBI Taxonomy" id="1166340"/>
    <lineage>
        <taxon>Bacteria</taxon>
        <taxon>Pseudomonadati</taxon>
        <taxon>Pseudomonadota</taxon>
        <taxon>Alphaproteobacteria</taxon>
        <taxon>Sphingomonadales</taxon>
        <taxon>Sphingomonadaceae</taxon>
        <taxon>Sphingomonas</taxon>
    </lineage>
</organism>
<dbReference type="OrthoDB" id="9811975at2"/>
<keyword evidence="4" id="KW-1003">Cell membrane</keyword>
<keyword evidence="7 8" id="KW-0472">Membrane</keyword>
<dbReference type="SUPFAM" id="SSF81345">
    <property type="entry name" value="ABC transporter involved in vitamin B12 uptake, BtuC"/>
    <property type="match status" value="1"/>
</dbReference>
<feature type="transmembrane region" description="Helical" evidence="8">
    <location>
        <begin position="136"/>
        <end position="161"/>
    </location>
</feature>
<keyword evidence="10" id="KW-1185">Reference proteome</keyword>
<sequence>MMARVPRSVKLMALGMAVIVLALLSLVIGKVWVPASGWFGDDPRWIIIPQLRAPRAVLGLLLGASLGLSGAVLQGFLRNPLADPAVLGVSATAALGAVAAILVGATGGAVVFGAAMVGAACAMALLAALSWRAEGVITFVLAGTVLASLSGALTVFLIAIAPNPYVVASVMDWLMGALTDRSWDDVARAAPAMLAGGAMLLFTAPALDALALGEDTARSLGVRPVRIRLLVIVGTGLVVGAGVAATGVVSFVGLVVPHLLRPLFGARPGALLLPSALGGAALVLAADSLVRLAPGAGEVRLGVAMAMLGAPFFLLLLWRGRGRAWG</sequence>
<dbReference type="STRING" id="1166340.SAMN05192583_1263"/>
<feature type="transmembrane region" description="Helical" evidence="8">
    <location>
        <begin position="268"/>
        <end position="289"/>
    </location>
</feature>
<evidence type="ECO:0000256" key="7">
    <source>
        <dbReference type="ARBA" id="ARBA00023136"/>
    </source>
</evidence>
<feature type="transmembrane region" description="Helical" evidence="8">
    <location>
        <begin position="229"/>
        <end position="256"/>
    </location>
</feature>
<dbReference type="EMBL" id="FOCF01000002">
    <property type="protein sequence ID" value="SEM79421.1"/>
    <property type="molecule type" value="Genomic_DNA"/>
</dbReference>
<dbReference type="PANTHER" id="PTHR30472">
    <property type="entry name" value="FERRIC ENTEROBACTIN TRANSPORT SYSTEM PERMEASE PROTEIN"/>
    <property type="match status" value="1"/>
</dbReference>
<comment type="subcellular location">
    <subcellularLocation>
        <location evidence="1">Cell membrane</location>
        <topology evidence="1">Multi-pass membrane protein</topology>
    </subcellularLocation>
</comment>
<dbReference type="GO" id="GO:0005886">
    <property type="term" value="C:plasma membrane"/>
    <property type="evidence" value="ECO:0007669"/>
    <property type="project" value="UniProtKB-SubCell"/>
</dbReference>
<feature type="transmembrane region" description="Helical" evidence="8">
    <location>
        <begin position="189"/>
        <end position="208"/>
    </location>
</feature>
<evidence type="ECO:0000256" key="4">
    <source>
        <dbReference type="ARBA" id="ARBA00022475"/>
    </source>
</evidence>
<evidence type="ECO:0000256" key="6">
    <source>
        <dbReference type="ARBA" id="ARBA00022989"/>
    </source>
</evidence>
<dbReference type="InterPro" id="IPR000522">
    <property type="entry name" value="ABC_transptr_permease_BtuC"/>
</dbReference>
<evidence type="ECO:0000256" key="5">
    <source>
        <dbReference type="ARBA" id="ARBA00022692"/>
    </source>
</evidence>
<dbReference type="InterPro" id="IPR037294">
    <property type="entry name" value="ABC_BtuC-like"/>
</dbReference>
<name>A0A1H8B8Y7_9SPHN</name>
<evidence type="ECO:0000256" key="8">
    <source>
        <dbReference type="SAM" id="Phobius"/>
    </source>
</evidence>
<feature type="transmembrane region" description="Helical" evidence="8">
    <location>
        <begin position="301"/>
        <end position="318"/>
    </location>
</feature>
<dbReference type="CDD" id="cd06550">
    <property type="entry name" value="TM_ABC_iron-siderophores_like"/>
    <property type="match status" value="1"/>
</dbReference>
<dbReference type="GO" id="GO:0022857">
    <property type="term" value="F:transmembrane transporter activity"/>
    <property type="evidence" value="ECO:0007669"/>
    <property type="project" value="InterPro"/>
</dbReference>
<evidence type="ECO:0000313" key="10">
    <source>
        <dbReference type="Proteomes" id="UP000199206"/>
    </source>
</evidence>
<evidence type="ECO:0000256" key="2">
    <source>
        <dbReference type="ARBA" id="ARBA00007935"/>
    </source>
</evidence>
<dbReference type="Gene3D" id="1.10.3470.10">
    <property type="entry name" value="ABC transporter involved in vitamin B12 uptake, BtuC"/>
    <property type="match status" value="1"/>
</dbReference>
<keyword evidence="5 8" id="KW-0812">Transmembrane</keyword>
<accession>A0A1H8B8Y7</accession>
<evidence type="ECO:0000256" key="3">
    <source>
        <dbReference type="ARBA" id="ARBA00022448"/>
    </source>
</evidence>
<dbReference type="Pfam" id="PF01032">
    <property type="entry name" value="FecCD"/>
    <property type="match status" value="1"/>
</dbReference>
<feature type="transmembrane region" description="Helical" evidence="8">
    <location>
        <begin position="53"/>
        <end position="73"/>
    </location>
</feature>
<evidence type="ECO:0000313" key="9">
    <source>
        <dbReference type="EMBL" id="SEM79421.1"/>
    </source>
</evidence>
<keyword evidence="6 8" id="KW-1133">Transmembrane helix</keyword>